<dbReference type="KEGG" id="mico:GDR74_12485"/>
<accession>A0A5P9JXW8</accession>
<feature type="signal peptide" evidence="2">
    <location>
        <begin position="1"/>
        <end position="27"/>
    </location>
</feature>
<dbReference type="RefSeq" id="WP_152586607.1">
    <property type="nucleotide sequence ID" value="NZ_CP045423.1"/>
</dbReference>
<evidence type="ECO:0000313" key="4">
    <source>
        <dbReference type="Proteomes" id="UP000325614"/>
    </source>
</evidence>
<keyword evidence="2" id="KW-0732">Signal</keyword>
<feature type="region of interest" description="Disordered" evidence="1">
    <location>
        <begin position="109"/>
        <end position="177"/>
    </location>
</feature>
<reference evidence="3 4" key="1">
    <citation type="submission" date="2019-10" db="EMBL/GenBank/DDBJ databases">
        <title>Isolation, Identification of Microvirga thermotolerans HR1, a novel thermophilic bacterium and Comparative Genomics of the genus Microvirga.</title>
        <authorList>
            <person name="Li J."/>
            <person name="Zhang W."/>
            <person name="Lin M."/>
            <person name="Wang J."/>
        </authorList>
    </citation>
    <scope>NUCLEOTIDE SEQUENCE [LARGE SCALE GENOMIC DNA]</scope>
    <source>
        <strain evidence="3 4">HR1</strain>
    </source>
</reference>
<dbReference type="EMBL" id="CP045423">
    <property type="protein sequence ID" value="QFU16971.1"/>
    <property type="molecule type" value="Genomic_DNA"/>
</dbReference>
<feature type="compositionally biased region" description="Basic and acidic residues" evidence="1">
    <location>
        <begin position="109"/>
        <end position="131"/>
    </location>
</feature>
<dbReference type="AlphaFoldDB" id="A0A5P9JXW8"/>
<organism evidence="3 4">
    <name type="scientific">Microvirga thermotolerans</name>
    <dbReference type="NCBI Taxonomy" id="2651334"/>
    <lineage>
        <taxon>Bacteria</taxon>
        <taxon>Pseudomonadati</taxon>
        <taxon>Pseudomonadota</taxon>
        <taxon>Alphaproteobacteria</taxon>
        <taxon>Hyphomicrobiales</taxon>
        <taxon>Methylobacteriaceae</taxon>
        <taxon>Microvirga</taxon>
    </lineage>
</organism>
<proteinExistence type="predicted"/>
<evidence type="ECO:0000313" key="3">
    <source>
        <dbReference type="EMBL" id="QFU16971.1"/>
    </source>
</evidence>
<protein>
    <submittedName>
        <fullName evidence="3">Uncharacterized protein</fullName>
    </submittedName>
</protein>
<keyword evidence="4" id="KW-1185">Reference proteome</keyword>
<evidence type="ECO:0000256" key="1">
    <source>
        <dbReference type="SAM" id="MobiDB-lite"/>
    </source>
</evidence>
<feature type="region of interest" description="Disordered" evidence="1">
    <location>
        <begin position="233"/>
        <end position="257"/>
    </location>
</feature>
<name>A0A5P9JXW8_9HYPH</name>
<dbReference type="Proteomes" id="UP000325614">
    <property type="component" value="Chromosome"/>
</dbReference>
<sequence length="257" mass="27433">MNRRTGTNRICAGLATAVLALALMGTAAEARKVSYEINGKRYTYDTNDPHQVESARKRIEAANAADAARAKAEAEKASMPLVSVFGSQAQKEAAEAKARLERVLAEQDAADAARRQERAAAKESQSRRASEDDQAQAPETDRDRTETARNAASARTEPAHVTRMDAPADSAATTGTQPMVKSVSFDVESGIKTIIMSDGSIQEEPFDTATIAKLAFEQDSSGSLSDFVNRIRKAAPEETTGSTQKADAHAPAAPRQP</sequence>
<feature type="chain" id="PRO_5024807259" evidence="2">
    <location>
        <begin position="28"/>
        <end position="257"/>
    </location>
</feature>
<evidence type="ECO:0000256" key="2">
    <source>
        <dbReference type="SAM" id="SignalP"/>
    </source>
</evidence>
<gene>
    <name evidence="3" type="ORF">GDR74_12485</name>
</gene>